<protein>
    <recommendedName>
        <fullName evidence="4">WD40-repeat-containing domain</fullName>
    </recommendedName>
</protein>
<dbReference type="Proteomes" id="UP000688137">
    <property type="component" value="Unassembled WGS sequence"/>
</dbReference>
<feature type="repeat" description="WD" evidence="1">
    <location>
        <begin position="63"/>
        <end position="95"/>
    </location>
</feature>
<dbReference type="OMA" id="PEYQNFF"/>
<dbReference type="GO" id="GO:0097361">
    <property type="term" value="C:cytosolic [4Fe-4S] assembly targeting complex"/>
    <property type="evidence" value="ECO:0007669"/>
    <property type="project" value="TreeGrafter"/>
</dbReference>
<dbReference type="Pfam" id="PF00400">
    <property type="entry name" value="WD40"/>
    <property type="match status" value="2"/>
</dbReference>
<keyword evidence="1" id="KW-0853">WD repeat</keyword>
<accession>A0A8S1PX26</accession>
<dbReference type="SMART" id="SM00320">
    <property type="entry name" value="WD40"/>
    <property type="match status" value="3"/>
</dbReference>
<dbReference type="PROSITE" id="PS50082">
    <property type="entry name" value="WD_REPEATS_2"/>
    <property type="match status" value="2"/>
</dbReference>
<dbReference type="EMBL" id="CAJJDM010000135">
    <property type="protein sequence ID" value="CAD8107069.1"/>
    <property type="molecule type" value="Genomic_DNA"/>
</dbReference>
<proteinExistence type="predicted"/>
<dbReference type="GO" id="GO:0016226">
    <property type="term" value="P:iron-sulfur cluster assembly"/>
    <property type="evidence" value="ECO:0007669"/>
    <property type="project" value="TreeGrafter"/>
</dbReference>
<comment type="caution">
    <text evidence="2">The sequence shown here is derived from an EMBL/GenBank/DDBJ whole genome shotgun (WGS) entry which is preliminary data.</text>
</comment>
<organism evidence="2 3">
    <name type="scientific">Paramecium primaurelia</name>
    <dbReference type="NCBI Taxonomy" id="5886"/>
    <lineage>
        <taxon>Eukaryota</taxon>
        <taxon>Sar</taxon>
        <taxon>Alveolata</taxon>
        <taxon>Ciliophora</taxon>
        <taxon>Intramacronucleata</taxon>
        <taxon>Oligohymenophorea</taxon>
        <taxon>Peniculida</taxon>
        <taxon>Parameciidae</taxon>
        <taxon>Paramecium</taxon>
    </lineage>
</organism>
<evidence type="ECO:0008006" key="4">
    <source>
        <dbReference type="Google" id="ProtNLM"/>
    </source>
</evidence>
<sequence length="331" mass="39032">MSKQKQSNSQIYNFEPIGCQIKREQQCQSFAFNTTNTLLFVGFQNSLEIYSFSDGTLKYLRQFKKHKETISSLNYLKRSQNIISSSFDNSIIVWSKNLLSSSKYIQKLSQHNEEILCLAIEPNQENWIVSGSHDETIKFWIKKKSQWIVEKSIEGNYSPIWSLSMLESGVKLISLSSNYIMVFKYCNSKWILDQKIEHQTFGLRVCFINNETFIFQPEYQNFFYIYTLNKKGEYITKNKNPSDEEAEPDDNLFPALYNNNKNIVLLKNMNDVSIFKVQRNQNKKVMDFKINQIIKFEVTSVYGTLSDNGEYLITWDDHSKLIQVRKWIKQK</sequence>
<dbReference type="InterPro" id="IPR001680">
    <property type="entry name" value="WD40_rpt"/>
</dbReference>
<gene>
    <name evidence="2" type="ORF">PPRIM_AZ9-3.1.T1320131</name>
</gene>
<keyword evidence="3" id="KW-1185">Reference proteome</keyword>
<evidence type="ECO:0000313" key="3">
    <source>
        <dbReference type="Proteomes" id="UP000688137"/>
    </source>
</evidence>
<reference evidence="2" key="1">
    <citation type="submission" date="2021-01" db="EMBL/GenBank/DDBJ databases">
        <authorList>
            <consortium name="Genoscope - CEA"/>
            <person name="William W."/>
        </authorList>
    </citation>
    <scope>NUCLEOTIDE SEQUENCE</scope>
</reference>
<dbReference type="PANTHER" id="PTHR19920:SF0">
    <property type="entry name" value="CYTOSOLIC IRON-SULFUR PROTEIN ASSEMBLY PROTEIN CIAO1-RELATED"/>
    <property type="match status" value="1"/>
</dbReference>
<dbReference type="AlphaFoldDB" id="A0A8S1PX26"/>
<name>A0A8S1PX26_PARPR</name>
<dbReference type="PROSITE" id="PS50294">
    <property type="entry name" value="WD_REPEATS_REGION"/>
    <property type="match status" value="2"/>
</dbReference>
<feature type="repeat" description="WD" evidence="1">
    <location>
        <begin position="108"/>
        <end position="140"/>
    </location>
</feature>
<evidence type="ECO:0000313" key="2">
    <source>
        <dbReference type="EMBL" id="CAD8107069.1"/>
    </source>
</evidence>
<evidence type="ECO:0000256" key="1">
    <source>
        <dbReference type="PROSITE-ProRule" id="PRU00221"/>
    </source>
</evidence>
<dbReference type="PANTHER" id="PTHR19920">
    <property type="entry name" value="WD40 PROTEIN CIAO1"/>
    <property type="match status" value="1"/>
</dbReference>